<keyword evidence="1" id="KW-0175">Coiled coil</keyword>
<dbReference type="OrthoDB" id="10022108at2759"/>
<evidence type="ECO:0000313" key="4">
    <source>
        <dbReference type="Proteomes" id="UP000299102"/>
    </source>
</evidence>
<evidence type="ECO:0000256" key="2">
    <source>
        <dbReference type="SAM" id="MobiDB-lite"/>
    </source>
</evidence>
<evidence type="ECO:0000313" key="3">
    <source>
        <dbReference type="EMBL" id="GBP78581.1"/>
    </source>
</evidence>
<organism evidence="3 4">
    <name type="scientific">Eumeta variegata</name>
    <name type="common">Bagworm moth</name>
    <name type="synonym">Eumeta japonica</name>
    <dbReference type="NCBI Taxonomy" id="151549"/>
    <lineage>
        <taxon>Eukaryota</taxon>
        <taxon>Metazoa</taxon>
        <taxon>Ecdysozoa</taxon>
        <taxon>Arthropoda</taxon>
        <taxon>Hexapoda</taxon>
        <taxon>Insecta</taxon>
        <taxon>Pterygota</taxon>
        <taxon>Neoptera</taxon>
        <taxon>Endopterygota</taxon>
        <taxon>Lepidoptera</taxon>
        <taxon>Glossata</taxon>
        <taxon>Ditrysia</taxon>
        <taxon>Tineoidea</taxon>
        <taxon>Psychidae</taxon>
        <taxon>Oiketicinae</taxon>
        <taxon>Eumeta</taxon>
    </lineage>
</organism>
<name>A0A4C1YQ53_EUMVA</name>
<comment type="caution">
    <text evidence="3">The sequence shown here is derived from an EMBL/GenBank/DDBJ whole genome shotgun (WGS) entry which is preliminary data.</text>
</comment>
<feature type="coiled-coil region" evidence="1">
    <location>
        <begin position="35"/>
        <end position="62"/>
    </location>
</feature>
<dbReference type="Proteomes" id="UP000299102">
    <property type="component" value="Unassembled WGS sequence"/>
</dbReference>
<gene>
    <name evidence="3" type="ORF">EVAR_57149_1</name>
</gene>
<protein>
    <recommendedName>
        <fullName evidence="5">Nucleic-acid-binding protein from transposon X-element</fullName>
    </recommendedName>
</protein>
<proteinExistence type="predicted"/>
<accession>A0A4C1YQ53</accession>
<dbReference type="EMBL" id="BGZK01001375">
    <property type="protein sequence ID" value="GBP78581.1"/>
    <property type="molecule type" value="Genomic_DNA"/>
</dbReference>
<sequence length="368" mass="42298">MSVLFPPLSLALPFYRSLFIRYPISFAMVTPMRYVVELEREKARRAAELEAAEKRFNKINQENLDRYSMMENKMENSGNSTKKCWGRCASRRRWRDPKVVARPAPRIMNYAEAAAKPSSGRRREDWPPQDLVPDTSSWLPNLRTTPQHVITKLRGVVDARRWVWPWTDEEGQGTKGGVELLSVEDAKKIEERLKIRGADLKVAKPEMRLPTVIIRDVLRVNSDEDIVRSLRTQNRHLSEGLDWDKVRARVCYRRRARNDLECHPVLEVSPELYHRLIKAGFVYVGLQRRPVWDQSPLVQCSRCLGYGHGKRYCKEVSERCAHCGGEHWRNMPGPKGWRAPKCVNCTKAGCEDTAHGAFSSSAGPSKMG</sequence>
<reference evidence="3 4" key="1">
    <citation type="journal article" date="2019" name="Commun. Biol.">
        <title>The bagworm genome reveals a unique fibroin gene that provides high tensile strength.</title>
        <authorList>
            <person name="Kono N."/>
            <person name="Nakamura H."/>
            <person name="Ohtoshi R."/>
            <person name="Tomita M."/>
            <person name="Numata K."/>
            <person name="Arakawa K."/>
        </authorList>
    </citation>
    <scope>NUCLEOTIDE SEQUENCE [LARGE SCALE GENOMIC DNA]</scope>
</reference>
<keyword evidence="4" id="KW-1185">Reference proteome</keyword>
<evidence type="ECO:0008006" key="5">
    <source>
        <dbReference type="Google" id="ProtNLM"/>
    </source>
</evidence>
<dbReference type="AlphaFoldDB" id="A0A4C1YQ53"/>
<feature type="region of interest" description="Disordered" evidence="2">
    <location>
        <begin position="111"/>
        <end position="139"/>
    </location>
</feature>
<evidence type="ECO:0000256" key="1">
    <source>
        <dbReference type="SAM" id="Coils"/>
    </source>
</evidence>